<sequence length="253" mass="26947">MDLGLKGKRAIVTGATRGICRSLVEILAQEGADVAFCARKQDEVDATVEALKPYGTRIIGGTANVKDAEGYKAWLQQAAEELGGVDIFVPGVSAGGGMDGEKSWYKAFEIDLMGCVRGFDALFPTFKAQGSGNVVFISTTAAVETFIGPMAYNALKAALITYGKQLSQAHAKRGLRVNTVSPGPIMIEGGSWDQVRQQDEAFFRSILAQQPDGRMGEAEEVARAIAFLASDAASWINGVNLVVDGGFTKRVQF</sequence>
<proteinExistence type="inferred from homology"/>
<dbReference type="Proteomes" id="UP000509322">
    <property type="component" value="Plasmid unnamed1"/>
</dbReference>
<accession>A0A1K2EFZ4</accession>
<protein>
    <submittedName>
        <fullName evidence="3">SDR family oxidoreductase</fullName>
    </submittedName>
</protein>
<dbReference type="InterPro" id="IPR002347">
    <property type="entry name" value="SDR_fam"/>
</dbReference>
<evidence type="ECO:0000313" key="3">
    <source>
        <dbReference type="EMBL" id="QLH16723.1"/>
    </source>
</evidence>
<evidence type="ECO:0000313" key="4">
    <source>
        <dbReference type="Proteomes" id="UP000509322"/>
    </source>
</evidence>
<dbReference type="PANTHER" id="PTHR43943:SF17">
    <property type="entry name" value="3-PHENYLPROPIONATE-DIHYDRODIOL_CINNAMIC ACID-DIHYDRODIOL DEHYDROGENASE"/>
    <property type="match status" value="1"/>
</dbReference>
<dbReference type="AlphaFoldDB" id="A0A1K2EFZ4"/>
<keyword evidence="2" id="KW-0560">Oxidoreductase</keyword>
<geneLocation type="plasmid" evidence="3 4">
    <name>unnamed1</name>
</geneLocation>
<dbReference type="GO" id="GO:0016491">
    <property type="term" value="F:oxidoreductase activity"/>
    <property type="evidence" value="ECO:0007669"/>
    <property type="project" value="UniProtKB-KW"/>
</dbReference>
<name>A0A1K2EFZ4_PARPN</name>
<evidence type="ECO:0000256" key="1">
    <source>
        <dbReference type="ARBA" id="ARBA00006484"/>
    </source>
</evidence>
<gene>
    <name evidence="3" type="ORF">HYQ43_21130</name>
</gene>
<keyword evidence="3" id="KW-0614">Plasmid</keyword>
<dbReference type="eggNOG" id="COG1028">
    <property type="taxonomic scope" value="Bacteria"/>
</dbReference>
<dbReference type="RefSeq" id="WP_028710211.1">
    <property type="nucleotide sequence ID" value="NZ_CP038205.1"/>
</dbReference>
<dbReference type="Gene3D" id="3.40.50.720">
    <property type="entry name" value="NAD(P)-binding Rossmann-like Domain"/>
    <property type="match status" value="1"/>
</dbReference>
<dbReference type="Pfam" id="PF13561">
    <property type="entry name" value="adh_short_C2"/>
    <property type="match status" value="1"/>
</dbReference>
<dbReference type="FunFam" id="3.40.50.720:FF:000084">
    <property type="entry name" value="Short-chain dehydrogenase reductase"/>
    <property type="match status" value="1"/>
</dbReference>
<dbReference type="PRINTS" id="PR00081">
    <property type="entry name" value="GDHRDH"/>
</dbReference>
<dbReference type="InterPro" id="IPR036291">
    <property type="entry name" value="NAD(P)-bd_dom_sf"/>
</dbReference>
<organism evidence="3 4">
    <name type="scientific">Paracoccus pantotrophus</name>
    <name type="common">Thiosphaera pantotropha</name>
    <dbReference type="NCBI Taxonomy" id="82367"/>
    <lineage>
        <taxon>Bacteria</taxon>
        <taxon>Pseudomonadati</taxon>
        <taxon>Pseudomonadota</taxon>
        <taxon>Alphaproteobacteria</taxon>
        <taxon>Rhodobacterales</taxon>
        <taxon>Paracoccaceae</taxon>
        <taxon>Paracoccus</taxon>
    </lineage>
</organism>
<dbReference type="SUPFAM" id="SSF51735">
    <property type="entry name" value="NAD(P)-binding Rossmann-fold domains"/>
    <property type="match status" value="1"/>
</dbReference>
<comment type="similarity">
    <text evidence="1">Belongs to the short-chain dehydrogenases/reductases (SDR) family.</text>
</comment>
<evidence type="ECO:0000256" key="2">
    <source>
        <dbReference type="ARBA" id="ARBA00023002"/>
    </source>
</evidence>
<dbReference type="EMBL" id="CP058691">
    <property type="protein sequence ID" value="QLH16723.1"/>
    <property type="molecule type" value="Genomic_DNA"/>
</dbReference>
<dbReference type="STRING" id="82367.SAMN04244567_02267"/>
<dbReference type="PANTHER" id="PTHR43943">
    <property type="entry name" value="DEHYDROGENASE/REDUCTASE (SDR FAMILY) MEMBER 4"/>
    <property type="match status" value="1"/>
</dbReference>
<reference evidence="3 4" key="1">
    <citation type="submission" date="2020-07" db="EMBL/GenBank/DDBJ databases">
        <title>The complete genome of Paracoccus pantotrophus ACCC 10489.</title>
        <authorList>
            <person name="Si Y."/>
        </authorList>
    </citation>
    <scope>NUCLEOTIDE SEQUENCE [LARGE SCALE GENOMIC DNA]</scope>
    <source>
        <strain evidence="4">ACCC 10489</strain>
        <plasmid evidence="3 4">unnamed1</plasmid>
    </source>
</reference>